<dbReference type="InterPro" id="IPR001296">
    <property type="entry name" value="Glyco_trans_1"/>
</dbReference>
<name>A0A0J6CKR6_9BACT</name>
<comment type="caution">
    <text evidence="2">The sequence shown here is derived from an EMBL/GenBank/DDBJ whole genome shotgun (WGS) entry which is preliminary data.</text>
</comment>
<proteinExistence type="predicted"/>
<dbReference type="PATRIC" id="fig|328812.4.peg.2570"/>
<dbReference type="Pfam" id="PF00534">
    <property type="entry name" value="Glycos_transf_1"/>
    <property type="match status" value="1"/>
</dbReference>
<dbReference type="CDD" id="cd03811">
    <property type="entry name" value="GT4_GT28_WabH-like"/>
    <property type="match status" value="1"/>
</dbReference>
<dbReference type="Gene3D" id="3.40.50.2000">
    <property type="entry name" value="Glycogen Phosphorylase B"/>
    <property type="match status" value="2"/>
</dbReference>
<feature type="domain" description="Glycosyl transferase family 1" evidence="1">
    <location>
        <begin position="225"/>
        <end position="379"/>
    </location>
</feature>
<dbReference type="AlphaFoldDB" id="A0A0J6CKR6"/>
<dbReference type="EMBL" id="LFJV01000028">
    <property type="protein sequence ID" value="KMM33825.1"/>
    <property type="molecule type" value="Genomic_DNA"/>
</dbReference>
<evidence type="ECO:0000259" key="1">
    <source>
        <dbReference type="Pfam" id="PF00534"/>
    </source>
</evidence>
<evidence type="ECO:0000313" key="2">
    <source>
        <dbReference type="EMBL" id="KMM33825.1"/>
    </source>
</evidence>
<accession>A0A0J6CKR6</accession>
<protein>
    <recommendedName>
        <fullName evidence="1">Glycosyl transferase family 1 domain-containing protein</fullName>
    </recommendedName>
</protein>
<organism evidence="2 3">
    <name type="scientific">Parabacteroides goldsteinii</name>
    <dbReference type="NCBI Taxonomy" id="328812"/>
    <lineage>
        <taxon>Bacteria</taxon>
        <taxon>Pseudomonadati</taxon>
        <taxon>Bacteroidota</taxon>
        <taxon>Bacteroidia</taxon>
        <taxon>Bacteroidales</taxon>
        <taxon>Tannerellaceae</taxon>
        <taxon>Parabacteroides</taxon>
    </lineage>
</organism>
<dbReference type="GO" id="GO:0016757">
    <property type="term" value="F:glycosyltransferase activity"/>
    <property type="evidence" value="ECO:0007669"/>
    <property type="project" value="InterPro"/>
</dbReference>
<dbReference type="Proteomes" id="UP000036166">
    <property type="component" value="Unassembled WGS sequence"/>
</dbReference>
<evidence type="ECO:0000313" key="3">
    <source>
        <dbReference type="Proteomes" id="UP000036166"/>
    </source>
</evidence>
<sequence>MGKKRILITMTSMYIGGAERALLGLLNAIDTTKNDIDLLIYSHEGEFMPLIPNTVNLLPYDSRFDVFANPIKTLFKRGSYCVAFDRIMAKIHDLVYCKIHGVAHCVWHQQQLNHKYLIKQIPQVKGKYDLAICFIGVPSIIVKRVDANVKIGWVHTDYSKLIFDKNLDRKMYSQLSYIVNVSIDTKKIFDLIYPEYKNKSIVIENIHSSKWIRSMAAGSPNDMVDDGRIKFLSVGRFGYAKNFDNVPFIVALMKEWGASPFVWYLVGGGPDETLIRKNIAIAGVENCVKIIGMRSNPYPYIKACDVYVQPSRFEGKAITVTEAQILGKPVVVANYATASSQVTDGVNGYIVPQDNEECASALVNLLKDKEKLVRIVEYCQSHEFGNESEINKIMNLIQ</sequence>
<dbReference type="SUPFAM" id="SSF53756">
    <property type="entry name" value="UDP-Glycosyltransferase/glycogen phosphorylase"/>
    <property type="match status" value="1"/>
</dbReference>
<reference evidence="2 3" key="1">
    <citation type="submission" date="2015-06" db="EMBL/GenBank/DDBJ databases">
        <title>Draft Genome Sequence of Parabacteroides goldsteinii with Putative Novel Metallo-Beta-Lactamases Isolated from a Blood Culture from a Human Patient.</title>
        <authorList>
            <person name="Krogh T.J."/>
            <person name="Agergaard C.N."/>
            <person name="Moller-Jensen J."/>
            <person name="Justesen U.S."/>
        </authorList>
    </citation>
    <scope>NUCLEOTIDE SEQUENCE [LARGE SCALE GENOMIC DNA]</scope>
    <source>
        <strain evidence="2 3">910340</strain>
    </source>
</reference>
<dbReference type="PANTHER" id="PTHR12526">
    <property type="entry name" value="GLYCOSYLTRANSFERASE"/>
    <property type="match status" value="1"/>
</dbReference>
<gene>
    <name evidence="2" type="ORF">ACM15_09920</name>
</gene>